<proteinExistence type="predicted"/>
<dbReference type="EMBL" id="MU155163">
    <property type="protein sequence ID" value="KAF9482633.1"/>
    <property type="molecule type" value="Genomic_DNA"/>
</dbReference>
<dbReference type="SUPFAM" id="SSF52047">
    <property type="entry name" value="RNI-like"/>
    <property type="match status" value="1"/>
</dbReference>
<dbReference type="Proteomes" id="UP000807469">
    <property type="component" value="Unassembled WGS sequence"/>
</dbReference>
<organism evidence="1 2">
    <name type="scientific">Pholiota conissans</name>
    <dbReference type="NCBI Taxonomy" id="109636"/>
    <lineage>
        <taxon>Eukaryota</taxon>
        <taxon>Fungi</taxon>
        <taxon>Dikarya</taxon>
        <taxon>Basidiomycota</taxon>
        <taxon>Agaricomycotina</taxon>
        <taxon>Agaricomycetes</taxon>
        <taxon>Agaricomycetidae</taxon>
        <taxon>Agaricales</taxon>
        <taxon>Agaricineae</taxon>
        <taxon>Strophariaceae</taxon>
        <taxon>Pholiota</taxon>
    </lineage>
</organism>
<sequence length="463" mass="51714">MALIYKIHPEILSIVFENTKDMTDEIPSPRRGDAGIKHPVAFEVTACAVCTYFREVAFATPSLWTTIWMRGTSDPENIAQRLSRTGDFWLDIRIDLGVKDPAMDAAKVKSIVDNILQRSLRWRSLCLVYGCEERDDPLVMRLCSAPAPGLRRLSLTVEDIDTGDGSIINRSVSLPHIFKDGTPQLEFIRLRGFSVHLFRPPLSSVVTLHMDQTRTIGLHYSTLAGILTASPHLANLSLYGDIIGQGNWPDEQKTIDLPALRSLRLYSISGEGYPAILKIINAPRLQSLTLKGLQGGDLEDIWNIQDKARFDALKSLSLVDCDMNFWTCHRMFETFRQITTFSAVHASPEKGEAKVLENLSRGEVGGQNGAQFMPWPKLTTIRLGPEFYAKGQEATSSFVAARREYGCPIFIVVFRVGTEQMDGALSSRTAMGAGVEVKFCNRITWPEGSIHQDRDDTFFDLSI</sequence>
<accession>A0A9P6D4H0</accession>
<dbReference type="AlphaFoldDB" id="A0A9P6D4H0"/>
<comment type="caution">
    <text evidence="1">The sequence shown here is derived from an EMBL/GenBank/DDBJ whole genome shotgun (WGS) entry which is preliminary data.</text>
</comment>
<gene>
    <name evidence="1" type="ORF">BDN70DRAFT_874817</name>
</gene>
<name>A0A9P6D4H0_9AGAR</name>
<dbReference type="OrthoDB" id="3244423at2759"/>
<evidence type="ECO:0000313" key="2">
    <source>
        <dbReference type="Proteomes" id="UP000807469"/>
    </source>
</evidence>
<keyword evidence="2" id="KW-1185">Reference proteome</keyword>
<dbReference type="InterPro" id="IPR032675">
    <property type="entry name" value="LRR_dom_sf"/>
</dbReference>
<reference evidence="1" key="1">
    <citation type="submission" date="2020-11" db="EMBL/GenBank/DDBJ databases">
        <authorList>
            <consortium name="DOE Joint Genome Institute"/>
            <person name="Ahrendt S."/>
            <person name="Riley R."/>
            <person name="Andreopoulos W."/>
            <person name="Labutti K."/>
            <person name="Pangilinan J."/>
            <person name="Ruiz-Duenas F.J."/>
            <person name="Barrasa J.M."/>
            <person name="Sanchez-Garcia M."/>
            <person name="Camarero S."/>
            <person name="Miyauchi S."/>
            <person name="Serrano A."/>
            <person name="Linde D."/>
            <person name="Babiker R."/>
            <person name="Drula E."/>
            <person name="Ayuso-Fernandez I."/>
            <person name="Pacheco R."/>
            <person name="Padilla G."/>
            <person name="Ferreira P."/>
            <person name="Barriuso J."/>
            <person name="Kellner H."/>
            <person name="Castanera R."/>
            <person name="Alfaro M."/>
            <person name="Ramirez L."/>
            <person name="Pisabarro A.G."/>
            <person name="Kuo A."/>
            <person name="Tritt A."/>
            <person name="Lipzen A."/>
            <person name="He G."/>
            <person name="Yan M."/>
            <person name="Ng V."/>
            <person name="Cullen D."/>
            <person name="Martin F."/>
            <person name="Rosso M.-N."/>
            <person name="Henrissat B."/>
            <person name="Hibbett D."/>
            <person name="Martinez A.T."/>
            <person name="Grigoriev I.V."/>
        </authorList>
    </citation>
    <scope>NUCLEOTIDE SEQUENCE</scope>
    <source>
        <strain evidence="1">CIRM-BRFM 674</strain>
    </source>
</reference>
<evidence type="ECO:0000313" key="1">
    <source>
        <dbReference type="EMBL" id="KAF9482633.1"/>
    </source>
</evidence>
<evidence type="ECO:0008006" key="3">
    <source>
        <dbReference type="Google" id="ProtNLM"/>
    </source>
</evidence>
<protein>
    <recommendedName>
        <fullName evidence="3">F-box domain-containing protein</fullName>
    </recommendedName>
</protein>
<dbReference type="Gene3D" id="3.80.10.10">
    <property type="entry name" value="Ribonuclease Inhibitor"/>
    <property type="match status" value="1"/>
</dbReference>